<name>A0A3R9PCT0_9BACT</name>
<feature type="region of interest" description="Disordered" evidence="1">
    <location>
        <begin position="240"/>
        <end position="261"/>
    </location>
</feature>
<sequence>MTMRARSKVKNETPRFYEMDGALRAYSNRSIVIAGVMGVVSLVAVVGFLFVRMEPPTVIRVNSQGEASVITPYRAAKARFLPSALAANSSNAAPDEYEKEAFIKSFLVRYLDYDPHTLSQNWADAMNKMTTNLRRSALTTMEKNDTVGKLEEEQGSSTFKLSHIEQSKDDPLTYTAFGVRTVRSMNNEHELINQLVEEYHIRLINIERSADNPGGLLIGEYWSKQIQGEKRDAVLADSTLGGSAGRGSALQPGISDGGINQ</sequence>
<organism evidence="3 4">
    <name type="scientific">Edaphobacter aggregans</name>
    <dbReference type="NCBI Taxonomy" id="570835"/>
    <lineage>
        <taxon>Bacteria</taxon>
        <taxon>Pseudomonadati</taxon>
        <taxon>Acidobacteriota</taxon>
        <taxon>Terriglobia</taxon>
        <taxon>Terriglobales</taxon>
        <taxon>Acidobacteriaceae</taxon>
        <taxon>Edaphobacter</taxon>
    </lineage>
</organism>
<dbReference type="OrthoDB" id="112425at2"/>
<dbReference type="AlphaFoldDB" id="A0A3R9PCT0"/>
<keyword evidence="4" id="KW-1185">Reference proteome</keyword>
<comment type="caution">
    <text evidence="3">The sequence shown here is derived from an EMBL/GenBank/DDBJ whole genome shotgun (WGS) entry which is preliminary data.</text>
</comment>
<accession>A0A3R9PCT0</accession>
<feature type="transmembrane region" description="Helical" evidence="2">
    <location>
        <begin position="31"/>
        <end position="51"/>
    </location>
</feature>
<evidence type="ECO:0000313" key="3">
    <source>
        <dbReference type="EMBL" id="RSL18829.1"/>
    </source>
</evidence>
<dbReference type="RefSeq" id="WP_125487131.1">
    <property type="nucleotide sequence ID" value="NZ_RSDW01000001.1"/>
</dbReference>
<dbReference type="Proteomes" id="UP000269669">
    <property type="component" value="Unassembled WGS sequence"/>
</dbReference>
<evidence type="ECO:0000313" key="4">
    <source>
        <dbReference type="Proteomes" id="UP000269669"/>
    </source>
</evidence>
<protein>
    <submittedName>
        <fullName evidence="3">Uncharacterized protein</fullName>
    </submittedName>
</protein>
<keyword evidence="2" id="KW-0472">Membrane</keyword>
<evidence type="ECO:0000256" key="1">
    <source>
        <dbReference type="SAM" id="MobiDB-lite"/>
    </source>
</evidence>
<evidence type="ECO:0000256" key="2">
    <source>
        <dbReference type="SAM" id="Phobius"/>
    </source>
</evidence>
<proteinExistence type="predicted"/>
<dbReference type="EMBL" id="RSDW01000001">
    <property type="protein sequence ID" value="RSL18829.1"/>
    <property type="molecule type" value="Genomic_DNA"/>
</dbReference>
<reference evidence="3 4" key="1">
    <citation type="submission" date="2018-12" db="EMBL/GenBank/DDBJ databases">
        <title>Sequencing of bacterial isolates from soil warming experiment in Harvard Forest, Massachusetts, USA.</title>
        <authorList>
            <person name="Deangelis K."/>
        </authorList>
    </citation>
    <scope>NUCLEOTIDE SEQUENCE [LARGE SCALE GENOMIC DNA]</scope>
    <source>
        <strain evidence="3 4">EB153</strain>
    </source>
</reference>
<keyword evidence="2" id="KW-1133">Transmembrane helix</keyword>
<keyword evidence="2" id="KW-0812">Transmembrane</keyword>
<gene>
    <name evidence="3" type="ORF">EDE15_4432</name>
</gene>